<comment type="cofactor">
    <cofactor evidence="1">
        <name>Mg(2+)</name>
        <dbReference type="ChEBI" id="CHEBI:18420"/>
    </cofactor>
</comment>
<keyword evidence="5" id="KW-0460">Magnesium</keyword>
<dbReference type="KEGG" id="vpy:HZI73_13655"/>
<keyword evidence="4" id="KW-0479">Metal-binding</keyword>
<accession>A0A8J8MK23</accession>
<protein>
    <submittedName>
        <fullName evidence="7">Polyprenyl synthetase family protein</fullName>
    </submittedName>
</protein>
<dbReference type="PROSITE" id="PS00723">
    <property type="entry name" value="POLYPRENYL_SYNTHASE_1"/>
    <property type="match status" value="1"/>
</dbReference>
<evidence type="ECO:0000256" key="4">
    <source>
        <dbReference type="ARBA" id="ARBA00022723"/>
    </source>
</evidence>
<dbReference type="InterPro" id="IPR000092">
    <property type="entry name" value="Polyprenyl_synt"/>
</dbReference>
<keyword evidence="8" id="KW-1185">Reference proteome</keyword>
<dbReference type="RefSeq" id="WP_212693948.1">
    <property type="nucleotide sequence ID" value="NZ_CP058649.1"/>
</dbReference>
<dbReference type="Gene3D" id="1.10.600.10">
    <property type="entry name" value="Farnesyl Diphosphate Synthase"/>
    <property type="match status" value="1"/>
</dbReference>
<dbReference type="Pfam" id="PF00348">
    <property type="entry name" value="polyprenyl_synt"/>
    <property type="match status" value="1"/>
</dbReference>
<dbReference type="PANTHER" id="PTHR12001">
    <property type="entry name" value="GERANYLGERANYL PYROPHOSPHATE SYNTHASE"/>
    <property type="match status" value="1"/>
</dbReference>
<dbReference type="Proteomes" id="UP000683246">
    <property type="component" value="Chromosome"/>
</dbReference>
<dbReference type="InterPro" id="IPR033749">
    <property type="entry name" value="Polyprenyl_synt_CS"/>
</dbReference>
<dbReference type="EMBL" id="CP058649">
    <property type="protein sequence ID" value="QUI23267.1"/>
    <property type="molecule type" value="Genomic_DNA"/>
</dbReference>
<organism evidence="7 8">
    <name type="scientific">Vallitalea pronyensis</name>
    <dbReference type="NCBI Taxonomy" id="1348613"/>
    <lineage>
        <taxon>Bacteria</taxon>
        <taxon>Bacillati</taxon>
        <taxon>Bacillota</taxon>
        <taxon>Clostridia</taxon>
        <taxon>Lachnospirales</taxon>
        <taxon>Vallitaleaceae</taxon>
        <taxon>Vallitalea</taxon>
    </lineage>
</organism>
<gene>
    <name evidence="7" type="ORF">HZI73_13655</name>
</gene>
<dbReference type="CDD" id="cd00685">
    <property type="entry name" value="Trans_IPPS_HT"/>
    <property type="match status" value="1"/>
</dbReference>
<keyword evidence="3 6" id="KW-0808">Transferase</keyword>
<evidence type="ECO:0000256" key="5">
    <source>
        <dbReference type="ARBA" id="ARBA00022842"/>
    </source>
</evidence>
<dbReference type="GO" id="GO:0046872">
    <property type="term" value="F:metal ion binding"/>
    <property type="evidence" value="ECO:0007669"/>
    <property type="project" value="UniProtKB-KW"/>
</dbReference>
<evidence type="ECO:0000256" key="1">
    <source>
        <dbReference type="ARBA" id="ARBA00001946"/>
    </source>
</evidence>
<evidence type="ECO:0000313" key="8">
    <source>
        <dbReference type="Proteomes" id="UP000683246"/>
    </source>
</evidence>
<evidence type="ECO:0000256" key="2">
    <source>
        <dbReference type="ARBA" id="ARBA00006706"/>
    </source>
</evidence>
<evidence type="ECO:0000256" key="3">
    <source>
        <dbReference type="ARBA" id="ARBA00022679"/>
    </source>
</evidence>
<dbReference type="PANTHER" id="PTHR12001:SF69">
    <property type="entry name" value="ALL TRANS-POLYPRENYL-DIPHOSPHATE SYNTHASE PDSS1"/>
    <property type="match status" value="1"/>
</dbReference>
<dbReference type="SUPFAM" id="SSF48576">
    <property type="entry name" value="Terpenoid synthases"/>
    <property type="match status" value="1"/>
</dbReference>
<reference evidence="7" key="1">
    <citation type="submission" date="2020-07" db="EMBL/GenBank/DDBJ databases">
        <title>Vallitalea pronyensis genome.</title>
        <authorList>
            <person name="Postec A."/>
        </authorList>
    </citation>
    <scope>NUCLEOTIDE SEQUENCE</scope>
    <source>
        <strain evidence="7">FatNI3</strain>
    </source>
</reference>
<sequence length="320" mass="36659">MSYWEHYPALQNELRYVEDYMRQKVVSKKKILTDISLDLIDAGGKRLRPAFLILAAKCGKKYNPDVIIPLAAALELIHTATLVHDDIIDESKFRRGKESIQQKWGKDMAVYVGDYLLSKSFCILSDRTSIDRLQYISRTVKAICEGEISQYEDRYKKITTYDYIKRIHRKTALLFALSLSAGASESRCSKKIGRALVHYGIHYGVAFQIYDDLLDYTSEEKKIGKPIGNDVRQGYYTLPILLACKDNHYGPMINAILDLREDITKQQLDDLFNMVKKTDAINQTKQLSNRYIQKAASRLDVLSGKQDIANTLQAMLNKLQ</sequence>
<dbReference type="GO" id="GO:0004659">
    <property type="term" value="F:prenyltransferase activity"/>
    <property type="evidence" value="ECO:0007669"/>
    <property type="project" value="InterPro"/>
</dbReference>
<proteinExistence type="inferred from homology"/>
<evidence type="ECO:0000256" key="6">
    <source>
        <dbReference type="RuleBase" id="RU004466"/>
    </source>
</evidence>
<comment type="similarity">
    <text evidence="2 6">Belongs to the FPP/GGPP synthase family.</text>
</comment>
<name>A0A8J8MK23_9FIRM</name>
<dbReference type="GO" id="GO:0008299">
    <property type="term" value="P:isoprenoid biosynthetic process"/>
    <property type="evidence" value="ECO:0007669"/>
    <property type="project" value="InterPro"/>
</dbReference>
<dbReference type="AlphaFoldDB" id="A0A8J8MK23"/>
<dbReference type="SFLD" id="SFLDS00005">
    <property type="entry name" value="Isoprenoid_Synthase_Type_I"/>
    <property type="match status" value="1"/>
</dbReference>
<dbReference type="PROSITE" id="PS00444">
    <property type="entry name" value="POLYPRENYL_SYNTHASE_2"/>
    <property type="match status" value="1"/>
</dbReference>
<evidence type="ECO:0000313" key="7">
    <source>
        <dbReference type="EMBL" id="QUI23267.1"/>
    </source>
</evidence>
<dbReference type="InterPro" id="IPR008949">
    <property type="entry name" value="Isoprenoid_synthase_dom_sf"/>
</dbReference>